<dbReference type="Pfam" id="PF10119">
    <property type="entry name" value="MethyTransf_Reg"/>
    <property type="match status" value="1"/>
</dbReference>
<dbReference type="Gene3D" id="3.40.50.150">
    <property type="entry name" value="Vaccinia Virus protein VP39"/>
    <property type="match status" value="1"/>
</dbReference>
<keyword evidence="4" id="KW-0808">Transferase</keyword>
<feature type="domain" description="Methyltransferase regulatory" evidence="1">
    <location>
        <begin position="228"/>
        <end position="311"/>
    </location>
</feature>
<dbReference type="Pfam" id="PF21782">
    <property type="entry name" value="WHD_PKMT"/>
    <property type="match status" value="1"/>
</dbReference>
<keyword evidence="4" id="KW-0489">Methyltransferase</keyword>
<dbReference type="GO" id="GO:0032259">
    <property type="term" value="P:methylation"/>
    <property type="evidence" value="ECO:0007669"/>
    <property type="project" value="UniProtKB-KW"/>
</dbReference>
<dbReference type="AlphaFoldDB" id="A0AAU7JM20"/>
<sequence length="535" mass="57905">MTPTPPDPDALADALARTGRTYDAVPYTSIPFPRLQPARLAANARLLGLDAPDPSRARTLEIGCASGGHIVPLAAAFPQARFVGVDISAGQVASGRERIDALGLRNVELHACSVTEIGADWGDFDYVICHGVYSWVPDAVRENILRVCAERLSPDGIAAISFNVLPGWRMFQVVRDSMILHAGAEADHQTRSLRSRQLFDLMAQHSPEASSYGSIWRKEARRMVEQPDAYLAHEIFEDHNAPCTFRSFADAAARRGLAYLSETRLRENVPESGQAERAEVIRSLAAGDRTATEQYIDILTGRTFRESLLVRAGREAGLSRGLDPERLAGLHLIAPLDLRADPPPRPGEFVLADDDGMVATTQDHAVAAALDLLLKRQPASTAVDDLVARAETEAERDRILAALLRLVLDGALDVSAEPVRCASRPGDTPTVWPLLAQDIMRGADRSATLRHATVSIDPMMRFLAPLLDGRHDAAGIADALMRLAQEGLVSISDETGAIAEPDRLAAACRAQIDRRIAALARMGALLEDQPPPGRD</sequence>
<organism evidence="4">
    <name type="scientific">Alsobacter sp. KACC 23698</name>
    <dbReference type="NCBI Taxonomy" id="3149229"/>
    <lineage>
        <taxon>Bacteria</taxon>
        <taxon>Pseudomonadati</taxon>
        <taxon>Pseudomonadota</taxon>
        <taxon>Alphaproteobacteria</taxon>
        <taxon>Hyphomicrobiales</taxon>
        <taxon>Alsobacteraceae</taxon>
        <taxon>Alsobacter</taxon>
    </lineage>
</organism>
<evidence type="ECO:0000259" key="3">
    <source>
        <dbReference type="Pfam" id="PF21782"/>
    </source>
</evidence>
<dbReference type="EC" id="2.1.1.-" evidence="4"/>
<dbReference type="EMBL" id="CP157484">
    <property type="protein sequence ID" value="XBO41458.1"/>
    <property type="molecule type" value="Genomic_DNA"/>
</dbReference>
<evidence type="ECO:0000313" key="4">
    <source>
        <dbReference type="EMBL" id="XBO41458.1"/>
    </source>
</evidence>
<accession>A0AAU7JM20</accession>
<dbReference type="GO" id="GO:0008168">
    <property type="term" value="F:methyltransferase activity"/>
    <property type="evidence" value="ECO:0007669"/>
    <property type="project" value="UniProtKB-KW"/>
</dbReference>
<dbReference type="RefSeq" id="WP_406858312.1">
    <property type="nucleotide sequence ID" value="NZ_CP157484.1"/>
</dbReference>
<evidence type="ECO:0000259" key="1">
    <source>
        <dbReference type="Pfam" id="PF10119"/>
    </source>
</evidence>
<feature type="domain" description="Methyltransferase" evidence="2">
    <location>
        <begin position="60"/>
        <end position="156"/>
    </location>
</feature>
<dbReference type="PANTHER" id="PTHR43667:SF2">
    <property type="entry name" value="FATTY ACID C-METHYL TRANSFERASE"/>
    <property type="match status" value="1"/>
</dbReference>
<dbReference type="InterPro" id="IPR018773">
    <property type="entry name" value="MeTrfase_reg_dom_prd"/>
</dbReference>
<gene>
    <name evidence="4" type="ORF">ABEG18_12085</name>
</gene>
<dbReference type="PANTHER" id="PTHR43667">
    <property type="entry name" value="CYCLOPROPANE-FATTY-ACYL-PHOSPHOLIPID SYNTHASE"/>
    <property type="match status" value="1"/>
</dbReference>
<dbReference type="InterPro" id="IPR029063">
    <property type="entry name" value="SAM-dependent_MTases_sf"/>
</dbReference>
<dbReference type="SUPFAM" id="SSF53335">
    <property type="entry name" value="S-adenosyl-L-methionine-dependent methyltransferases"/>
    <property type="match status" value="1"/>
</dbReference>
<dbReference type="Pfam" id="PF13649">
    <property type="entry name" value="Methyltransf_25"/>
    <property type="match status" value="1"/>
</dbReference>
<dbReference type="InterPro" id="IPR041698">
    <property type="entry name" value="Methyltransf_25"/>
</dbReference>
<protein>
    <submittedName>
        <fullName evidence="4">Class I SAM-dependent methyltransferase</fullName>
        <ecNumber evidence="4">2.1.1.-</ecNumber>
    </submittedName>
</protein>
<proteinExistence type="predicted"/>
<feature type="domain" description="PKMT C-terminal winged helix" evidence="3">
    <location>
        <begin position="427"/>
        <end position="523"/>
    </location>
</feature>
<name>A0AAU7JM20_9HYPH</name>
<dbReference type="InterPro" id="IPR050723">
    <property type="entry name" value="CFA/CMAS"/>
</dbReference>
<dbReference type="InterPro" id="IPR048976">
    <property type="entry name" value="WHD_PKMT"/>
</dbReference>
<reference evidence="4" key="1">
    <citation type="submission" date="2024-05" db="EMBL/GenBank/DDBJ databases">
        <authorList>
            <person name="Kim S."/>
            <person name="Heo J."/>
            <person name="Choi H."/>
            <person name="Choi Y."/>
            <person name="Kwon S.-W."/>
            <person name="Kim Y."/>
        </authorList>
    </citation>
    <scope>NUCLEOTIDE SEQUENCE</scope>
    <source>
        <strain evidence="4">KACC 23698</strain>
    </source>
</reference>
<evidence type="ECO:0000259" key="2">
    <source>
        <dbReference type="Pfam" id="PF13649"/>
    </source>
</evidence>
<dbReference type="CDD" id="cd02440">
    <property type="entry name" value="AdoMet_MTases"/>
    <property type="match status" value="1"/>
</dbReference>